<proteinExistence type="predicted"/>
<keyword evidence="2" id="KW-1185">Reference proteome</keyword>
<dbReference type="EMBL" id="FNEJ01000029">
    <property type="protein sequence ID" value="SDJ39867.1"/>
    <property type="molecule type" value="Genomic_DNA"/>
</dbReference>
<name>A0A1G8TEP5_9RHOB</name>
<dbReference type="RefSeq" id="WP_089851543.1">
    <property type="nucleotide sequence ID" value="NZ_FNEJ01000029.1"/>
</dbReference>
<gene>
    <name evidence="1" type="ORF">SAMN04487993_102942</name>
</gene>
<evidence type="ECO:0000313" key="2">
    <source>
        <dbReference type="Proteomes" id="UP000199093"/>
    </source>
</evidence>
<dbReference type="OrthoDB" id="7876631at2"/>
<sequence>MARPRKSAADMRLRWDALYVTAAERAAIAGAARAAGQSVSRYLIGAHADMPRPRGQDNLQRTRALIAAEQQLSDLSDRIAAAAAPLDAVLLQAELRAIERAFRQVALPGSPVLDATEAPFSC</sequence>
<dbReference type="AlphaFoldDB" id="A0A1G8TEP5"/>
<evidence type="ECO:0000313" key="1">
    <source>
        <dbReference type="EMBL" id="SDJ39867.1"/>
    </source>
</evidence>
<dbReference type="Proteomes" id="UP000199093">
    <property type="component" value="Unassembled WGS sequence"/>
</dbReference>
<protein>
    <submittedName>
        <fullName evidence="1">Uncharacterized protein</fullName>
    </submittedName>
</protein>
<accession>A0A1G8TEP5</accession>
<organism evidence="1 2">
    <name type="scientific">Salipiger marinus</name>
    <dbReference type="NCBI Taxonomy" id="555512"/>
    <lineage>
        <taxon>Bacteria</taxon>
        <taxon>Pseudomonadati</taxon>
        <taxon>Pseudomonadota</taxon>
        <taxon>Alphaproteobacteria</taxon>
        <taxon>Rhodobacterales</taxon>
        <taxon>Roseobacteraceae</taxon>
        <taxon>Salipiger</taxon>
    </lineage>
</organism>
<reference evidence="2" key="1">
    <citation type="submission" date="2016-10" db="EMBL/GenBank/DDBJ databases">
        <authorList>
            <person name="Varghese N."/>
            <person name="Submissions S."/>
        </authorList>
    </citation>
    <scope>NUCLEOTIDE SEQUENCE [LARGE SCALE GENOMIC DNA]</scope>
    <source>
        <strain evidence="2">DSM 26424</strain>
    </source>
</reference>